<feature type="domain" description="Fimbrial-type adhesion" evidence="1">
    <location>
        <begin position="185"/>
        <end position="320"/>
    </location>
</feature>
<protein>
    <recommendedName>
        <fullName evidence="1">Fimbrial-type adhesion domain-containing protein</fullName>
    </recommendedName>
</protein>
<evidence type="ECO:0000259" key="1">
    <source>
        <dbReference type="Pfam" id="PF00419"/>
    </source>
</evidence>
<dbReference type="InterPro" id="IPR000259">
    <property type="entry name" value="Adhesion_dom_fimbrial"/>
</dbReference>
<dbReference type="SUPFAM" id="SSF49401">
    <property type="entry name" value="Bacterial adhesins"/>
    <property type="match status" value="1"/>
</dbReference>
<dbReference type="GO" id="GO:0009289">
    <property type="term" value="C:pilus"/>
    <property type="evidence" value="ECO:0007669"/>
    <property type="project" value="InterPro"/>
</dbReference>
<gene>
    <name evidence="2" type="ORF">NGKP54_PROKKA_03160</name>
</gene>
<dbReference type="EMBL" id="LR793264">
    <property type="protein sequence ID" value="CAB3558941.1"/>
    <property type="molecule type" value="Genomic_DNA"/>
</dbReference>
<reference evidence="2" key="1">
    <citation type="submission" date="2020-04" db="EMBL/GenBank/DDBJ databases">
        <authorList>
            <person name="Naeem R."/>
            <person name="Antony C."/>
            <person name="Guan Q."/>
        </authorList>
    </citation>
    <scope>NUCLEOTIDE SEQUENCE</scope>
    <source>
        <strain evidence="2">NGKP54</strain>
    </source>
</reference>
<proteinExistence type="predicted"/>
<dbReference type="GO" id="GO:0007155">
    <property type="term" value="P:cell adhesion"/>
    <property type="evidence" value="ECO:0007669"/>
    <property type="project" value="InterPro"/>
</dbReference>
<organism evidence="2">
    <name type="scientific">Klebsiella pneumoniae</name>
    <dbReference type="NCBI Taxonomy" id="573"/>
    <lineage>
        <taxon>Bacteria</taxon>
        <taxon>Pseudomonadati</taxon>
        <taxon>Pseudomonadota</taxon>
        <taxon>Gammaproteobacteria</taxon>
        <taxon>Enterobacterales</taxon>
        <taxon>Enterobacteriaceae</taxon>
        <taxon>Klebsiella/Raoultella group</taxon>
        <taxon>Klebsiella</taxon>
        <taxon>Klebsiella pneumoniae complex</taxon>
    </lineage>
</organism>
<name>A0A8D6Q2J6_KLEPN</name>
<dbReference type="RefSeq" id="WP_142407228.1">
    <property type="nucleotide sequence ID" value="NZ_JAXUCF010000026.1"/>
</dbReference>
<dbReference type="Pfam" id="PF00419">
    <property type="entry name" value="Fimbrial"/>
    <property type="match status" value="1"/>
</dbReference>
<evidence type="ECO:0000313" key="2">
    <source>
        <dbReference type="EMBL" id="CAB3558941.1"/>
    </source>
</evidence>
<sequence length="323" mass="34427">MNDYKYELIISKLMGGLFFTILLIVITPIAHAFTGAPGPADCSGSDGSRGFSYDSPYLGCNFVARDGTNYINNATSITSISAPMFTEGYVPYTGKYKVRANICPATDAINCTLAKTTSFVDSAKAVDASSAKELGYQGGSLGGGSGTIPAHSAICYTFFEITHPEIQWRTSDTINCSDARLLPSVPADCYINELADLNVTLGSLERSDIPTVPDSNSSMAKSVTVSVLCTRDGSTTNVTKIKYTPVSISGNNLVSTKKNGLGIAIYYKGFLVTNGQELPVENFKTGFSNVELTFVPVRDKDTALKDIPTGSFSADAVMEMTEQ</sequence>
<dbReference type="AlphaFoldDB" id="A0A8D6Q2J6"/>
<accession>A0A8D6Q2J6</accession>
<dbReference type="Gene3D" id="2.60.40.1090">
    <property type="entry name" value="Fimbrial-type adhesion domain"/>
    <property type="match status" value="1"/>
</dbReference>
<dbReference type="InterPro" id="IPR008966">
    <property type="entry name" value="Adhesion_dom_sf"/>
</dbReference>
<dbReference type="InterPro" id="IPR036937">
    <property type="entry name" value="Adhesion_dom_fimbrial_sf"/>
</dbReference>